<evidence type="ECO:0000256" key="6">
    <source>
        <dbReference type="ARBA" id="ARBA00046337"/>
    </source>
</evidence>
<evidence type="ECO:0000256" key="1">
    <source>
        <dbReference type="ARBA" id="ARBA00004496"/>
    </source>
</evidence>
<feature type="domain" description="HTH marR-type" evidence="9">
    <location>
        <begin position="9"/>
        <end position="139"/>
    </location>
</feature>
<evidence type="ECO:0000256" key="5">
    <source>
        <dbReference type="ARBA" id="ARBA00023163"/>
    </source>
</evidence>
<dbReference type="PRINTS" id="PR00598">
    <property type="entry name" value="HTHMARR"/>
</dbReference>
<dbReference type="InterPro" id="IPR036388">
    <property type="entry name" value="WH-like_DNA-bd_sf"/>
</dbReference>
<evidence type="ECO:0000313" key="10">
    <source>
        <dbReference type="EMBL" id="NBG67382.1"/>
    </source>
</evidence>
<comment type="similarity">
    <text evidence="6">Belongs to the SarZ family.</text>
</comment>
<keyword evidence="11" id="KW-1185">Reference proteome</keyword>
<evidence type="ECO:0000313" key="11">
    <source>
        <dbReference type="Proteomes" id="UP000470771"/>
    </source>
</evidence>
<protein>
    <recommendedName>
        <fullName evidence="7">HTH-type transcriptional regulator SarZ</fullName>
    </recommendedName>
    <alternativeName>
        <fullName evidence="8">Staphylococcal accessory regulator Z</fullName>
    </alternativeName>
</protein>
<comment type="subcellular location">
    <subcellularLocation>
        <location evidence="1">Cytoplasm</location>
    </subcellularLocation>
</comment>
<dbReference type="Pfam" id="PF22381">
    <property type="entry name" value="Staph_reg_Sar_Rot"/>
    <property type="match status" value="1"/>
</dbReference>
<dbReference type="PANTHER" id="PTHR42756">
    <property type="entry name" value="TRANSCRIPTIONAL REGULATOR, MARR"/>
    <property type="match status" value="1"/>
</dbReference>
<dbReference type="GO" id="GO:0003700">
    <property type="term" value="F:DNA-binding transcription factor activity"/>
    <property type="evidence" value="ECO:0007669"/>
    <property type="project" value="InterPro"/>
</dbReference>
<comment type="caution">
    <text evidence="10">The sequence shown here is derived from an EMBL/GenBank/DDBJ whole genome shotgun (WGS) entry which is preliminary data.</text>
</comment>
<sequence>MSTEQLKLSNQICFPLYSASRLITQAYQPYLDKMGITYPQYLVLMVLWENDEISVNDVAKKLILKTNTISPLLQRMAKQELIERNRSSDDERCVKVKLTDKGKALEAKAKLIPEQMLDHLLSDSVELDDVIQMRHQLNQWIEILKDKQK</sequence>
<evidence type="ECO:0000256" key="4">
    <source>
        <dbReference type="ARBA" id="ARBA00023125"/>
    </source>
</evidence>
<evidence type="ECO:0000256" key="2">
    <source>
        <dbReference type="ARBA" id="ARBA00022490"/>
    </source>
</evidence>
<dbReference type="GO" id="GO:0005737">
    <property type="term" value="C:cytoplasm"/>
    <property type="evidence" value="ECO:0007669"/>
    <property type="project" value="UniProtKB-SubCell"/>
</dbReference>
<gene>
    <name evidence="10" type="ORF">GQN54_14740</name>
</gene>
<proteinExistence type="inferred from homology"/>
<evidence type="ECO:0000256" key="3">
    <source>
        <dbReference type="ARBA" id="ARBA00023015"/>
    </source>
</evidence>
<accession>A0A6N9NNF2</accession>
<dbReference type="Proteomes" id="UP000470771">
    <property type="component" value="Unassembled WGS sequence"/>
</dbReference>
<dbReference type="PANTHER" id="PTHR42756:SF1">
    <property type="entry name" value="TRANSCRIPTIONAL REPRESSOR OF EMRAB OPERON"/>
    <property type="match status" value="1"/>
</dbReference>
<keyword evidence="2" id="KW-0963">Cytoplasm</keyword>
<evidence type="ECO:0000256" key="8">
    <source>
        <dbReference type="ARBA" id="ARBA00047207"/>
    </source>
</evidence>
<dbReference type="SMART" id="SM00347">
    <property type="entry name" value="HTH_MARR"/>
    <property type="match status" value="1"/>
</dbReference>
<reference evidence="10 11" key="1">
    <citation type="submission" date="2019-12" db="EMBL/GenBank/DDBJ databases">
        <authorList>
            <person name="Zhao J."/>
        </authorList>
    </citation>
    <scope>NUCLEOTIDE SEQUENCE [LARGE SCALE GENOMIC DNA]</scope>
    <source>
        <strain evidence="10 11">S-15</strain>
    </source>
</reference>
<dbReference type="SUPFAM" id="SSF46785">
    <property type="entry name" value="Winged helix' DNA-binding domain"/>
    <property type="match status" value="1"/>
</dbReference>
<keyword evidence="3" id="KW-0805">Transcription regulation</keyword>
<dbReference type="EMBL" id="WWNE01000018">
    <property type="protein sequence ID" value="NBG67382.1"/>
    <property type="molecule type" value="Genomic_DNA"/>
</dbReference>
<dbReference type="PROSITE" id="PS50995">
    <property type="entry name" value="HTH_MARR_2"/>
    <property type="match status" value="1"/>
</dbReference>
<dbReference type="RefSeq" id="WP_160634331.1">
    <property type="nucleotide sequence ID" value="NZ_WWNE01000018.1"/>
</dbReference>
<keyword evidence="5" id="KW-0804">Transcription</keyword>
<dbReference type="Gene3D" id="1.10.10.10">
    <property type="entry name" value="Winged helix-like DNA-binding domain superfamily/Winged helix DNA-binding domain"/>
    <property type="match status" value="1"/>
</dbReference>
<dbReference type="InterPro" id="IPR036390">
    <property type="entry name" value="WH_DNA-bd_sf"/>
</dbReference>
<keyword evidence="4" id="KW-0238">DNA-binding</keyword>
<dbReference type="AlphaFoldDB" id="A0A6N9NNF2"/>
<dbReference type="FunFam" id="1.10.10.10:FF:000163">
    <property type="entry name" value="MarR family transcriptional regulator"/>
    <property type="match status" value="1"/>
</dbReference>
<organism evidence="10 11">
    <name type="scientific">Acidiluteibacter ferrifornacis</name>
    <dbReference type="NCBI Taxonomy" id="2692424"/>
    <lineage>
        <taxon>Bacteria</taxon>
        <taxon>Pseudomonadati</taxon>
        <taxon>Bacteroidota</taxon>
        <taxon>Flavobacteriia</taxon>
        <taxon>Flavobacteriales</taxon>
        <taxon>Cryomorphaceae</taxon>
        <taxon>Acidiluteibacter</taxon>
    </lineage>
</organism>
<dbReference type="InterPro" id="IPR055166">
    <property type="entry name" value="Transc_reg_Sar_Rot_HTH"/>
</dbReference>
<evidence type="ECO:0000259" key="9">
    <source>
        <dbReference type="PROSITE" id="PS50995"/>
    </source>
</evidence>
<name>A0A6N9NNF2_9FLAO</name>
<evidence type="ECO:0000256" key="7">
    <source>
        <dbReference type="ARBA" id="ARBA00047188"/>
    </source>
</evidence>
<dbReference type="InterPro" id="IPR000835">
    <property type="entry name" value="HTH_MarR-typ"/>
</dbReference>
<dbReference type="GO" id="GO:0003677">
    <property type="term" value="F:DNA binding"/>
    <property type="evidence" value="ECO:0007669"/>
    <property type="project" value="UniProtKB-KW"/>
</dbReference>